<protein>
    <submittedName>
        <fullName evidence="1">Sigma-70 family RNA polymerase sigma factor</fullName>
    </submittedName>
</protein>
<evidence type="ECO:0000313" key="2">
    <source>
        <dbReference type="Proteomes" id="UP000481030"/>
    </source>
</evidence>
<sequence length="147" mass="17284">MSNENFKKIERHLKNYRNYKIGIQNMNKQLDHMFPKITSSYEMAEGSTGTFSCHSNTEEYAIKRLEKKVEMEEFIHTYEVVIDSIDSAIKQLDPLEKEFVEKRYIENGNMKMVAISLGYSLRATYKIKEDVKNKFLITLNNLTLIDV</sequence>
<accession>A0A6L3UXV7</accession>
<name>A0A6L3UXV7_9BACI</name>
<organism evidence="1 2">
    <name type="scientific">Cytobacillus depressus</name>
    <dbReference type="NCBI Taxonomy" id="1602942"/>
    <lineage>
        <taxon>Bacteria</taxon>
        <taxon>Bacillati</taxon>
        <taxon>Bacillota</taxon>
        <taxon>Bacilli</taxon>
        <taxon>Bacillales</taxon>
        <taxon>Bacillaceae</taxon>
        <taxon>Cytobacillus</taxon>
    </lineage>
</organism>
<dbReference type="AlphaFoldDB" id="A0A6L3UXV7"/>
<reference evidence="1 2" key="1">
    <citation type="journal article" date="2016" name="Antonie Van Leeuwenhoek">
        <title>Bacillus depressus sp. nov., isolated from soil of a sunflower field.</title>
        <authorList>
            <person name="Wei X."/>
            <person name="Xin D."/>
            <person name="Xin Y."/>
            <person name="Zhang H."/>
            <person name="Wang T."/>
            <person name="Zhang J."/>
        </authorList>
    </citation>
    <scope>NUCLEOTIDE SEQUENCE [LARGE SCALE GENOMIC DNA]</scope>
    <source>
        <strain evidence="1 2">BZ1</strain>
    </source>
</reference>
<proteinExistence type="predicted"/>
<dbReference type="EMBL" id="WBOS01000022">
    <property type="protein sequence ID" value="KAB2328952.1"/>
    <property type="molecule type" value="Genomic_DNA"/>
</dbReference>
<dbReference type="Proteomes" id="UP000481030">
    <property type="component" value="Unassembled WGS sequence"/>
</dbReference>
<keyword evidence="2" id="KW-1185">Reference proteome</keyword>
<gene>
    <name evidence="1" type="ORF">F7731_23665</name>
</gene>
<evidence type="ECO:0000313" key="1">
    <source>
        <dbReference type="EMBL" id="KAB2328952.1"/>
    </source>
</evidence>
<comment type="caution">
    <text evidence="1">The sequence shown here is derived from an EMBL/GenBank/DDBJ whole genome shotgun (WGS) entry which is preliminary data.</text>
</comment>
<dbReference type="RefSeq" id="WP_151537250.1">
    <property type="nucleotide sequence ID" value="NZ_WBOS01000022.1"/>
</dbReference>
<dbReference type="OrthoDB" id="2381655at2"/>